<comment type="pathway">
    <text evidence="1 6">Cofactor biosynthesis; (R)-pantothenate biosynthesis; (R)-pantoate from 3-methyl-2-oxobutanoate: step 1/2.</text>
</comment>
<protein>
    <recommendedName>
        <fullName evidence="3 6">3-methyl-2-oxobutanoate hydroxymethyltransferase</fullName>
        <ecNumber evidence="3 6">2.1.2.11</ecNumber>
    </recommendedName>
</protein>
<dbReference type="EC" id="2.1.2.11" evidence="3 6"/>
<dbReference type="PANTHER" id="PTHR20881:SF0">
    <property type="entry name" value="3-METHYL-2-OXOBUTANOATE HYDROXYMETHYLTRANSFERASE"/>
    <property type="match status" value="1"/>
</dbReference>
<dbReference type="SUPFAM" id="SSF51621">
    <property type="entry name" value="Phosphoenolpyruvate/pyruvate domain"/>
    <property type="match status" value="1"/>
</dbReference>
<dbReference type="Pfam" id="PF02548">
    <property type="entry name" value="Pantoate_transf"/>
    <property type="match status" value="1"/>
</dbReference>
<dbReference type="EMBL" id="HBDV01000025">
    <property type="protein sequence ID" value="CAD8215739.1"/>
    <property type="molecule type" value="Transcribed_RNA"/>
</dbReference>
<dbReference type="Gene3D" id="3.20.20.60">
    <property type="entry name" value="Phosphoenolpyruvate-binding domains"/>
    <property type="match status" value="1"/>
</dbReference>
<dbReference type="UniPathway" id="UPA00028">
    <property type="reaction ID" value="UER00003"/>
</dbReference>
<accession>A0A7R9XN67</accession>
<sequence length="390" mass="42300">MVFSWRLLKIQKSQLQLGLVTRGFQYLTSVTLTNSNKYSINRTINSTKYPVCSNGNSFVSSESRRANSNLPEDTVYGGPVSPKLKRFTLKELKSKYEKGIPITMVTAYDYPSAVHVERAGVDVLLVGDSVAMVVHGHDSTLPVTLDHMIMHFQAVTRGANRPLIVADLPFGSYEESPELAVQSAVRILKESRVDCVKMEGGGPKRVAAAHALCQAGVAVMGHVGLTPQSISALGGFRPQGRTAKGAVQVLEHALALQEAGCFAMVLECVPAAVSKAVTAALTIPTIGIGAGPHCSGQVLVYHDLLGMMQHPHYKAVTPKFSKQFVEVGPLIAEGLERFCQEVEQKSFPGPAHTPYKMKPQEIQDFLDLLQKCGHVDVAEKVSETFPYVTE</sequence>
<reference evidence="7" key="1">
    <citation type="submission" date="2021-01" db="EMBL/GenBank/DDBJ databases">
        <authorList>
            <person name="Corre E."/>
            <person name="Pelletier E."/>
            <person name="Niang G."/>
            <person name="Scheremetjew M."/>
            <person name="Finn R."/>
            <person name="Kale V."/>
            <person name="Holt S."/>
            <person name="Cochrane G."/>
            <person name="Meng A."/>
            <person name="Brown T."/>
            <person name="Cohen L."/>
        </authorList>
    </citation>
    <scope>NUCLEOTIDE SEQUENCE</scope>
    <source>
        <strain evidence="7">CCMP720</strain>
    </source>
</reference>
<evidence type="ECO:0000256" key="1">
    <source>
        <dbReference type="ARBA" id="ARBA00005033"/>
    </source>
</evidence>
<evidence type="ECO:0000256" key="5">
    <source>
        <dbReference type="ARBA" id="ARBA00049172"/>
    </source>
</evidence>
<proteinExistence type="inferred from homology"/>
<dbReference type="PANTHER" id="PTHR20881">
    <property type="entry name" value="3-METHYL-2-OXOBUTANOATE HYDROXYMETHYLTRANSFERASE"/>
    <property type="match status" value="1"/>
</dbReference>
<dbReference type="NCBIfam" id="TIGR00222">
    <property type="entry name" value="panB"/>
    <property type="match status" value="1"/>
</dbReference>
<dbReference type="InterPro" id="IPR003700">
    <property type="entry name" value="Pantoate_hydroxy_MeTrfase"/>
</dbReference>
<dbReference type="CDD" id="cd06557">
    <property type="entry name" value="KPHMT-like"/>
    <property type="match status" value="1"/>
</dbReference>
<evidence type="ECO:0000256" key="2">
    <source>
        <dbReference type="ARBA" id="ARBA00008676"/>
    </source>
</evidence>
<comment type="catalytic activity">
    <reaction evidence="5 6">
        <text>(6R)-5,10-methylene-5,6,7,8-tetrahydrofolate + 3-methyl-2-oxobutanoate + H2O = 2-dehydropantoate + (6S)-5,6,7,8-tetrahydrofolate</text>
        <dbReference type="Rhea" id="RHEA:11824"/>
        <dbReference type="ChEBI" id="CHEBI:11561"/>
        <dbReference type="ChEBI" id="CHEBI:11851"/>
        <dbReference type="ChEBI" id="CHEBI:15377"/>
        <dbReference type="ChEBI" id="CHEBI:15636"/>
        <dbReference type="ChEBI" id="CHEBI:57453"/>
        <dbReference type="EC" id="2.1.2.11"/>
    </reaction>
</comment>
<dbReference type="GO" id="GO:0015940">
    <property type="term" value="P:pantothenate biosynthetic process"/>
    <property type="evidence" value="ECO:0007669"/>
    <property type="project" value="UniProtKB-UniPathway"/>
</dbReference>
<dbReference type="GO" id="GO:0003864">
    <property type="term" value="F:3-methyl-2-oxobutanoate hydroxymethyltransferase activity"/>
    <property type="evidence" value="ECO:0007669"/>
    <property type="project" value="UniProtKB-EC"/>
</dbReference>
<comment type="similarity">
    <text evidence="2 6">Belongs to the PanB family.</text>
</comment>
<evidence type="ECO:0000256" key="6">
    <source>
        <dbReference type="RuleBase" id="RU362100"/>
    </source>
</evidence>
<name>A0A7R9XN67_9CHLO</name>
<dbReference type="InterPro" id="IPR015813">
    <property type="entry name" value="Pyrv/PenolPyrv_kinase-like_dom"/>
</dbReference>
<dbReference type="NCBIfam" id="NF001452">
    <property type="entry name" value="PRK00311.1"/>
    <property type="match status" value="1"/>
</dbReference>
<organism evidence="7">
    <name type="scientific">Polyblepharides amylifera</name>
    <dbReference type="NCBI Taxonomy" id="1486889"/>
    <lineage>
        <taxon>Eukaryota</taxon>
        <taxon>Viridiplantae</taxon>
        <taxon>Chlorophyta</taxon>
        <taxon>Pyramimonadophyceae</taxon>
        <taxon>Pyramimonadales</taxon>
        <taxon>Polyblepharidaceae</taxon>
        <taxon>Polyblepharides</taxon>
    </lineage>
</organism>
<dbReference type="GO" id="GO:0000287">
    <property type="term" value="F:magnesium ion binding"/>
    <property type="evidence" value="ECO:0007669"/>
    <property type="project" value="TreeGrafter"/>
</dbReference>
<dbReference type="FunFam" id="3.20.20.60:FF:000003">
    <property type="entry name" value="3-methyl-2-oxobutanoate hydroxymethyltransferase"/>
    <property type="match status" value="1"/>
</dbReference>
<dbReference type="AlphaFoldDB" id="A0A7R9XN67"/>
<evidence type="ECO:0000313" key="7">
    <source>
        <dbReference type="EMBL" id="CAD8215739.1"/>
    </source>
</evidence>
<dbReference type="InterPro" id="IPR040442">
    <property type="entry name" value="Pyrv_kinase-like_dom_sf"/>
</dbReference>
<dbReference type="HAMAP" id="MF_00156">
    <property type="entry name" value="PanB"/>
    <property type="match status" value="1"/>
</dbReference>
<keyword evidence="6" id="KW-0566">Pantothenate biosynthesis</keyword>
<gene>
    <name evidence="7" type="ORF">PAMY1081_LOCUS13</name>
</gene>
<comment type="function">
    <text evidence="6">Catalyzes the reversible reaction in which hydroxymethyl group from 5,10-methylenetetrahydrofolate is transferred onto alpha-ketoisovalerate to form ketopantoate.</text>
</comment>
<keyword evidence="4 6" id="KW-0808">Transferase</keyword>
<dbReference type="GO" id="GO:0005739">
    <property type="term" value="C:mitochondrion"/>
    <property type="evidence" value="ECO:0007669"/>
    <property type="project" value="TreeGrafter"/>
</dbReference>
<evidence type="ECO:0000256" key="3">
    <source>
        <dbReference type="ARBA" id="ARBA00012618"/>
    </source>
</evidence>
<evidence type="ECO:0000256" key="4">
    <source>
        <dbReference type="ARBA" id="ARBA00022679"/>
    </source>
</evidence>